<feature type="domain" description="Tim44-like" evidence="18">
    <location>
        <begin position="472"/>
        <end position="621"/>
    </location>
</feature>
<proteinExistence type="inferred from homology"/>
<evidence type="ECO:0000256" key="13">
    <source>
        <dbReference type="ARBA" id="ARBA00057148"/>
    </source>
</evidence>
<comment type="function">
    <text evidence="13">Essential component of the PAM complex, a complex required for the translocation of transit peptide-containing proteins from the inner membrane into the mitochondrial matrix in an ATP-dependent manner. Recruits mitochondrial HSP70 to drive protein translocation into the matrix using ATP as an energy source.</text>
</comment>
<protein>
    <recommendedName>
        <fullName evidence="15">Mitochondrial import inner membrane translocase subunit TIM44</fullName>
    </recommendedName>
</protein>
<evidence type="ECO:0000256" key="14">
    <source>
        <dbReference type="ARBA" id="ARBA00063163"/>
    </source>
</evidence>
<keyword evidence="16" id="KW-0175">Coiled coil</keyword>
<feature type="compositionally biased region" description="Polar residues" evidence="17">
    <location>
        <begin position="28"/>
        <end position="39"/>
    </location>
</feature>
<evidence type="ECO:0000259" key="18">
    <source>
        <dbReference type="SMART" id="SM00978"/>
    </source>
</evidence>
<comment type="subcellular location">
    <subcellularLocation>
        <location evidence="1">Mitochondrion inner membrane</location>
        <topology evidence="1">Peripheral membrane protein</topology>
        <orientation evidence="1">Matrix side</orientation>
    </subcellularLocation>
</comment>
<dbReference type="Gene3D" id="3.10.450.240">
    <property type="match status" value="1"/>
</dbReference>
<dbReference type="Pfam" id="PF04280">
    <property type="entry name" value="Tim44"/>
    <property type="match status" value="1"/>
</dbReference>
<dbReference type="SMART" id="SM00978">
    <property type="entry name" value="Tim44"/>
    <property type="match status" value="1"/>
</dbReference>
<accession>A0A7R8W7F1</accession>
<dbReference type="GO" id="GO:0005743">
    <property type="term" value="C:mitochondrial inner membrane"/>
    <property type="evidence" value="ECO:0007669"/>
    <property type="project" value="UniProtKB-SubCell"/>
</dbReference>
<keyword evidence="4" id="KW-0597">Phosphoprotein</keyword>
<keyword evidence="3" id="KW-0813">Transport</keyword>
<evidence type="ECO:0000256" key="15">
    <source>
        <dbReference type="ARBA" id="ARBA00074309"/>
    </source>
</evidence>
<comment type="subunit">
    <text evidence="14">Probable component of the PAM complex at least composed of a mitochondrial HSP70 protein, GRPEL1 or GRPEL2, TIMM44, TIMM16/PAM16 and TIMM14/DNAJC19. The complex interacts with the TIMM23 component of the TIM23 complex. Interacts with SLC25A4/ANT1 and SLC25A5/ANT2; leading to inhibit the presequence translocase TIMM23, thereby promoting stabilization of PINK1.</text>
</comment>
<evidence type="ECO:0000256" key="17">
    <source>
        <dbReference type="SAM" id="MobiDB-lite"/>
    </source>
</evidence>
<keyword evidence="8" id="KW-0653">Protein transport</keyword>
<evidence type="ECO:0000256" key="10">
    <source>
        <dbReference type="ARBA" id="ARBA00023010"/>
    </source>
</evidence>
<keyword evidence="6" id="KW-0999">Mitochondrion inner membrane</keyword>
<gene>
    <name evidence="19" type="ORF">CTOB1V02_LOCUS4266</name>
</gene>
<evidence type="ECO:0000256" key="5">
    <source>
        <dbReference type="ARBA" id="ARBA00022741"/>
    </source>
</evidence>
<keyword evidence="7" id="KW-0067">ATP-binding</keyword>
<evidence type="ECO:0000256" key="6">
    <source>
        <dbReference type="ARBA" id="ARBA00022792"/>
    </source>
</evidence>
<feature type="non-terminal residue" evidence="19">
    <location>
        <position position="628"/>
    </location>
</feature>
<dbReference type="OrthoDB" id="10265990at2759"/>
<evidence type="ECO:0000256" key="7">
    <source>
        <dbReference type="ARBA" id="ARBA00022840"/>
    </source>
</evidence>
<dbReference type="GO" id="GO:0030150">
    <property type="term" value="P:protein import into mitochondrial matrix"/>
    <property type="evidence" value="ECO:0007669"/>
    <property type="project" value="TreeGrafter"/>
</dbReference>
<feature type="coiled-coil region" evidence="16">
    <location>
        <begin position="111"/>
        <end position="147"/>
    </location>
</feature>
<comment type="similarity">
    <text evidence="2">Belongs to the Tim44 family.</text>
</comment>
<dbReference type="FunFam" id="3.10.450.240:FF:000001">
    <property type="entry name" value="Mitochondrial import inner membrane translocase subunit TIM44"/>
    <property type="match status" value="1"/>
</dbReference>
<dbReference type="GO" id="GO:0005524">
    <property type="term" value="F:ATP binding"/>
    <property type="evidence" value="ECO:0007669"/>
    <property type="project" value="UniProtKB-KW"/>
</dbReference>
<name>A0A7R8W7F1_9CRUS</name>
<dbReference type="GO" id="GO:0051087">
    <property type="term" value="F:protein-folding chaperone binding"/>
    <property type="evidence" value="ECO:0007669"/>
    <property type="project" value="TreeGrafter"/>
</dbReference>
<evidence type="ECO:0000256" key="4">
    <source>
        <dbReference type="ARBA" id="ARBA00022553"/>
    </source>
</evidence>
<dbReference type="InterPro" id="IPR007379">
    <property type="entry name" value="Tim44-like_dom"/>
</dbReference>
<dbReference type="InterPro" id="IPR039544">
    <property type="entry name" value="Tim44-like"/>
</dbReference>
<evidence type="ECO:0000256" key="1">
    <source>
        <dbReference type="ARBA" id="ARBA00004443"/>
    </source>
</evidence>
<keyword evidence="5" id="KW-0547">Nucleotide-binding</keyword>
<keyword evidence="9" id="KW-0809">Transit peptide</keyword>
<dbReference type="InterPro" id="IPR032710">
    <property type="entry name" value="NTF2-like_dom_sf"/>
</dbReference>
<evidence type="ECO:0000256" key="2">
    <source>
        <dbReference type="ARBA" id="ARBA00009597"/>
    </source>
</evidence>
<dbReference type="PANTHER" id="PTHR10721">
    <property type="entry name" value="MITOCHONDRIAL IMPORT INNER MEMBRANE TRANSLOCASE SUBUNIT TIM44"/>
    <property type="match status" value="1"/>
</dbReference>
<evidence type="ECO:0000256" key="8">
    <source>
        <dbReference type="ARBA" id="ARBA00022927"/>
    </source>
</evidence>
<dbReference type="SUPFAM" id="SSF54427">
    <property type="entry name" value="NTF2-like"/>
    <property type="match status" value="1"/>
</dbReference>
<keyword evidence="11" id="KW-0496">Mitochondrion</keyword>
<evidence type="ECO:0000256" key="9">
    <source>
        <dbReference type="ARBA" id="ARBA00022946"/>
    </source>
</evidence>
<dbReference type="PANTHER" id="PTHR10721:SF1">
    <property type="entry name" value="MITOCHONDRIAL IMPORT INNER MEMBRANE TRANSLOCASE SUBUNIT TIM44"/>
    <property type="match status" value="1"/>
</dbReference>
<feature type="coiled-coil region" evidence="16">
    <location>
        <begin position="254"/>
        <end position="290"/>
    </location>
</feature>
<evidence type="ECO:0000256" key="11">
    <source>
        <dbReference type="ARBA" id="ARBA00023128"/>
    </source>
</evidence>
<keyword evidence="12" id="KW-0472">Membrane</keyword>
<evidence type="ECO:0000256" key="16">
    <source>
        <dbReference type="SAM" id="Coils"/>
    </source>
</evidence>
<organism evidence="19">
    <name type="scientific">Cyprideis torosa</name>
    <dbReference type="NCBI Taxonomy" id="163714"/>
    <lineage>
        <taxon>Eukaryota</taxon>
        <taxon>Metazoa</taxon>
        <taxon>Ecdysozoa</taxon>
        <taxon>Arthropoda</taxon>
        <taxon>Crustacea</taxon>
        <taxon>Oligostraca</taxon>
        <taxon>Ostracoda</taxon>
        <taxon>Podocopa</taxon>
        <taxon>Podocopida</taxon>
        <taxon>Cytherocopina</taxon>
        <taxon>Cytheroidea</taxon>
        <taxon>Cytherideidae</taxon>
        <taxon>Cyprideis</taxon>
    </lineage>
</organism>
<evidence type="ECO:0000256" key="12">
    <source>
        <dbReference type="ARBA" id="ARBA00023136"/>
    </source>
</evidence>
<keyword evidence="10" id="KW-0811">Translocation</keyword>
<sequence length="628" mass="71470">MRILLTDERGEKEPVYKDDTEMCPAAGSHSSPAPKNRVNTAGGRSWPDECLLNQIKRSAPTAPLHTTLKVAYQERPSAPRIMPQIAYLSQQKRPSFFGQFVENVRSGLEKDKQMKESLKKFRQEAEKLEHSEALKAARKKFENIEAESQKGSEVLRKKILGIKEKVGTTLSEVQKTPAYKKVEAFGGELGRKAANSKIFDCSIIRMISRCHSLSLFWRPSAPRIMPQIAYLSQQKRPSFFGQFVENVRSGLEKDKQMKESLKKFRQEAEKLEHSEALKAARKKFENIEAESQKGSEVLRKKILGIKEKVGTTLSEVQKTPAYKKVEAFGGELGRKAASATETLSDKGKEVASTATFKTIQDRVKAVQQEVEDTSLFKSRVYKAPKELRKRQSTIAEEKEVEANPDATGMVLHKDSKWYASWQNFKDNNPYYNKVLEMKIRYDESDSPVIRASRMLTDKVSDIMGGLFQRTELSEALTEIIKIDPSFDKDVFLRECEREIIPTILEAINRPDLDILKDWCHEAPYNVLSTPIKQALTMGYVFDSKILDIDNVDLVMGKVVEQGPILVLSFRSQQIMCLKNVKGEVVEGDPNKIMRVTYVWVLCRDQNELDPRAAWRLMDLSAQSTEQML</sequence>
<reference evidence="19" key="1">
    <citation type="submission" date="2020-11" db="EMBL/GenBank/DDBJ databases">
        <authorList>
            <person name="Tran Van P."/>
        </authorList>
    </citation>
    <scope>NUCLEOTIDE SEQUENCE</scope>
</reference>
<feature type="region of interest" description="Disordered" evidence="17">
    <location>
        <begin position="19"/>
        <end position="43"/>
    </location>
</feature>
<dbReference type="AlphaFoldDB" id="A0A7R8W7F1"/>
<evidence type="ECO:0000313" key="19">
    <source>
        <dbReference type="EMBL" id="CAD7226346.1"/>
    </source>
</evidence>
<evidence type="ECO:0000256" key="3">
    <source>
        <dbReference type="ARBA" id="ARBA00022448"/>
    </source>
</evidence>
<dbReference type="EMBL" id="OB660806">
    <property type="protein sequence ID" value="CAD7226346.1"/>
    <property type="molecule type" value="Genomic_DNA"/>
</dbReference>